<dbReference type="InterPro" id="IPR002347">
    <property type="entry name" value="SDR_fam"/>
</dbReference>
<evidence type="ECO:0000256" key="2">
    <source>
        <dbReference type="ARBA" id="ARBA00023002"/>
    </source>
</evidence>
<evidence type="ECO:0000313" key="4">
    <source>
        <dbReference type="Proteomes" id="UP001275932"/>
    </source>
</evidence>
<name>A0ABU4WGW5_9BACT</name>
<dbReference type="SUPFAM" id="SSF51735">
    <property type="entry name" value="NAD(P)-binding Rossmann-fold domains"/>
    <property type="match status" value="1"/>
</dbReference>
<proteinExistence type="inferred from homology"/>
<dbReference type="PANTHER" id="PTHR43477:SF1">
    <property type="entry name" value="DIHYDROANTICAPSIN 7-DEHYDROGENASE"/>
    <property type="match status" value="1"/>
</dbReference>
<protein>
    <submittedName>
        <fullName evidence="3">SDR family oxidoreductase</fullName>
    </submittedName>
</protein>
<comment type="caution">
    <text evidence="3">The sequence shown here is derived from an EMBL/GenBank/DDBJ whole genome shotgun (WGS) entry which is preliminary data.</text>
</comment>
<dbReference type="RefSeq" id="WP_370397237.1">
    <property type="nucleotide sequence ID" value="NZ_JALBUT010000006.1"/>
</dbReference>
<dbReference type="InterPro" id="IPR051122">
    <property type="entry name" value="SDR_DHRS6-like"/>
</dbReference>
<dbReference type="Gene3D" id="3.40.50.720">
    <property type="entry name" value="NAD(P)-binding Rossmann-like Domain"/>
    <property type="match status" value="1"/>
</dbReference>
<keyword evidence="4" id="KW-1185">Reference proteome</keyword>
<dbReference type="EMBL" id="JALBUT010000006">
    <property type="protein sequence ID" value="MDX8415787.1"/>
    <property type="molecule type" value="Genomic_DNA"/>
</dbReference>
<evidence type="ECO:0000256" key="1">
    <source>
        <dbReference type="ARBA" id="ARBA00006484"/>
    </source>
</evidence>
<organism evidence="3 4">
    <name type="scientific">Intestinicryptomonas porci</name>
    <dbReference type="NCBI Taxonomy" id="2926320"/>
    <lineage>
        <taxon>Bacteria</taxon>
        <taxon>Pseudomonadati</taxon>
        <taxon>Verrucomicrobiota</taxon>
        <taxon>Opitutia</taxon>
        <taxon>Opitutales</taxon>
        <taxon>Intestinicryptomonaceae</taxon>
        <taxon>Intestinicryptomonas</taxon>
    </lineage>
</organism>
<dbReference type="PANTHER" id="PTHR43477">
    <property type="entry name" value="DIHYDROANTICAPSIN 7-DEHYDROGENASE"/>
    <property type="match status" value="1"/>
</dbReference>
<accession>A0ABU4WGW5</accession>
<reference evidence="3 4" key="1">
    <citation type="submission" date="2022-03" db="EMBL/GenBank/DDBJ databases">
        <title>Novel taxa within the pig intestine.</title>
        <authorList>
            <person name="Wylensek D."/>
            <person name="Bishof K."/>
            <person name="Afrizal A."/>
            <person name="Clavel T."/>
        </authorList>
    </citation>
    <scope>NUCLEOTIDE SEQUENCE [LARGE SCALE GENOMIC DNA]</scope>
    <source>
        <strain evidence="3 4">CLA-KB-P66</strain>
    </source>
</reference>
<comment type="similarity">
    <text evidence="1">Belongs to the short-chain dehydrogenases/reductases (SDR) family.</text>
</comment>
<gene>
    <name evidence="3" type="ORF">MOX91_06325</name>
</gene>
<dbReference type="PRINTS" id="PR00081">
    <property type="entry name" value="GDHRDH"/>
</dbReference>
<dbReference type="PROSITE" id="PS00061">
    <property type="entry name" value="ADH_SHORT"/>
    <property type="match status" value="1"/>
</dbReference>
<dbReference type="InterPro" id="IPR020904">
    <property type="entry name" value="Sc_DH/Rdtase_CS"/>
</dbReference>
<sequence>MQGSQFSLKGKTILITGATSGIGKECARIFAELGANVVLSGRSEEKLKAVANELCLGNRPLICADLSDENSLATLACETPPLDGFAACAGIHYSSLLKFSDENEIEKIISLNCTAQIKLTRHLLRNKKFNKGASLVFMSSTSAFLPQPAISAYSASKAAMIAFTKALSAEIAPRKCRANAICPALVKTPMTESFLNQNPELAKIDEAKYPLGYGKPEYVANAAAFLLSDASIWITGTSLTVDGGLTGSK</sequence>
<evidence type="ECO:0000313" key="3">
    <source>
        <dbReference type="EMBL" id="MDX8415787.1"/>
    </source>
</evidence>
<dbReference type="InterPro" id="IPR036291">
    <property type="entry name" value="NAD(P)-bd_dom_sf"/>
</dbReference>
<dbReference type="Pfam" id="PF13561">
    <property type="entry name" value="adh_short_C2"/>
    <property type="match status" value="1"/>
</dbReference>
<dbReference type="CDD" id="cd05233">
    <property type="entry name" value="SDR_c"/>
    <property type="match status" value="1"/>
</dbReference>
<keyword evidence="2" id="KW-0560">Oxidoreductase</keyword>
<dbReference type="Proteomes" id="UP001275932">
    <property type="component" value="Unassembled WGS sequence"/>
</dbReference>